<dbReference type="Proteomes" id="UP001497482">
    <property type="component" value="Chromosome 17"/>
</dbReference>
<evidence type="ECO:0000313" key="2">
    <source>
        <dbReference type="Proteomes" id="UP001497482"/>
    </source>
</evidence>
<gene>
    <name evidence="1" type="ORF">KC01_LOCUS16576</name>
</gene>
<sequence>MAAVPNLILVNPVPSAVSTSASRAPAEDEGLWVFLSAVSRLLFPARVVSAQSPSATPDYAHGKCTRSCSSKFFRWRIKLSS</sequence>
<dbReference type="EMBL" id="OZ035839">
    <property type="protein sequence ID" value="CAL1586528.1"/>
    <property type="molecule type" value="Genomic_DNA"/>
</dbReference>
<reference evidence="1 2" key="1">
    <citation type="submission" date="2024-04" db="EMBL/GenBank/DDBJ databases">
        <authorList>
            <person name="Waldvogel A.-M."/>
            <person name="Schoenle A."/>
        </authorList>
    </citation>
    <scope>NUCLEOTIDE SEQUENCE [LARGE SCALE GENOMIC DNA]</scope>
</reference>
<name>A0AAV2K9C0_KNICA</name>
<protein>
    <submittedName>
        <fullName evidence="1">Uncharacterized protein</fullName>
    </submittedName>
</protein>
<keyword evidence="2" id="KW-1185">Reference proteome</keyword>
<accession>A0AAV2K9C0</accession>
<dbReference type="AlphaFoldDB" id="A0AAV2K9C0"/>
<evidence type="ECO:0000313" key="1">
    <source>
        <dbReference type="EMBL" id="CAL1586528.1"/>
    </source>
</evidence>
<proteinExistence type="predicted"/>
<organism evidence="1 2">
    <name type="scientific">Knipowitschia caucasica</name>
    <name type="common">Caucasian dwarf goby</name>
    <name type="synonym">Pomatoschistus caucasicus</name>
    <dbReference type="NCBI Taxonomy" id="637954"/>
    <lineage>
        <taxon>Eukaryota</taxon>
        <taxon>Metazoa</taxon>
        <taxon>Chordata</taxon>
        <taxon>Craniata</taxon>
        <taxon>Vertebrata</taxon>
        <taxon>Euteleostomi</taxon>
        <taxon>Actinopterygii</taxon>
        <taxon>Neopterygii</taxon>
        <taxon>Teleostei</taxon>
        <taxon>Neoteleostei</taxon>
        <taxon>Acanthomorphata</taxon>
        <taxon>Gobiaria</taxon>
        <taxon>Gobiiformes</taxon>
        <taxon>Gobioidei</taxon>
        <taxon>Gobiidae</taxon>
        <taxon>Gobiinae</taxon>
        <taxon>Knipowitschia</taxon>
    </lineage>
</organism>